<sequence>MSIDLMLEVMDHAPADLTSGERLVLVIIAERANEATRVAKQSKAWTVDTIASRAGVSRDGLRKIFQRLAKNNCEVRQQLGTDSKGRPVFAYEGTAMTFEVPQLAERRDGSTTSSSKRRDRSAPSHEQEEGPQSARGGTPVPQRRDRSTPQSLMTLKEPSNSSLASVEPTAPASNSGEPSSGERRGNGDQKFKSLPHKLIAQHGITDPAEVQYVIDYLTVTYCIDGDGWWITANRNRTLPMRIQEALADYQACGQCRGTGKVEGRSPYGDYETIVDCPACTKGEPADGQPDFIRSLRSYPECPHRLLGGNVPKPDSGWMLCRECRKEAGWVDTTPAKPKFSGERRAPASYVPPGRITNSRANVDEYKIDIAEAMDARDRRNARRRPPDRYEPYKDPDDPDEYERQVARVFGARHLEGDAA</sequence>
<evidence type="ECO:0000313" key="2">
    <source>
        <dbReference type="EMBL" id="MFB6392692.1"/>
    </source>
</evidence>
<accession>A0ABV5CL18</accession>
<proteinExistence type="predicted"/>
<evidence type="ECO:0000313" key="3">
    <source>
        <dbReference type="Proteomes" id="UP001582793"/>
    </source>
</evidence>
<dbReference type="RefSeq" id="WP_375733409.1">
    <property type="nucleotide sequence ID" value="NZ_JBCGDC010000011.1"/>
</dbReference>
<feature type="region of interest" description="Disordered" evidence="1">
    <location>
        <begin position="334"/>
        <end position="355"/>
    </location>
</feature>
<keyword evidence="3" id="KW-1185">Reference proteome</keyword>
<protein>
    <recommendedName>
        <fullName evidence="4">Helix-turn-helix DNA binding domain protein</fullName>
    </recommendedName>
</protein>
<organism evidence="2 3">
    <name type="scientific">Polymorphospora lycopeni</name>
    <dbReference type="NCBI Taxonomy" id="3140240"/>
    <lineage>
        <taxon>Bacteria</taxon>
        <taxon>Bacillati</taxon>
        <taxon>Actinomycetota</taxon>
        <taxon>Actinomycetes</taxon>
        <taxon>Micromonosporales</taxon>
        <taxon>Micromonosporaceae</taxon>
        <taxon>Polymorphospora</taxon>
    </lineage>
</organism>
<feature type="region of interest" description="Disordered" evidence="1">
    <location>
        <begin position="372"/>
        <end position="401"/>
    </location>
</feature>
<feature type="compositionally biased region" description="Basic and acidic residues" evidence="1">
    <location>
        <begin position="180"/>
        <end position="190"/>
    </location>
</feature>
<gene>
    <name evidence="2" type="ORF">AAFH96_06170</name>
</gene>
<name>A0ABV5CL18_9ACTN</name>
<reference evidence="2 3" key="1">
    <citation type="submission" date="2024-04" db="EMBL/GenBank/DDBJ databases">
        <title>Polymorphospora sp. isolated from Baiyangdian Lake in Xiong'an New Area.</title>
        <authorList>
            <person name="Zhang X."/>
            <person name="Liu J."/>
        </authorList>
    </citation>
    <scope>NUCLEOTIDE SEQUENCE [LARGE SCALE GENOMIC DNA]</scope>
    <source>
        <strain evidence="2 3">2-325</strain>
    </source>
</reference>
<dbReference type="Proteomes" id="UP001582793">
    <property type="component" value="Unassembled WGS sequence"/>
</dbReference>
<dbReference type="EMBL" id="JBCGDC010000011">
    <property type="protein sequence ID" value="MFB6392692.1"/>
    <property type="molecule type" value="Genomic_DNA"/>
</dbReference>
<feature type="compositionally biased region" description="Polar residues" evidence="1">
    <location>
        <begin position="148"/>
        <end position="164"/>
    </location>
</feature>
<comment type="caution">
    <text evidence="2">The sequence shown here is derived from an EMBL/GenBank/DDBJ whole genome shotgun (WGS) entry which is preliminary data.</text>
</comment>
<evidence type="ECO:0000256" key="1">
    <source>
        <dbReference type="SAM" id="MobiDB-lite"/>
    </source>
</evidence>
<feature type="region of interest" description="Disordered" evidence="1">
    <location>
        <begin position="100"/>
        <end position="190"/>
    </location>
</feature>
<evidence type="ECO:0008006" key="4">
    <source>
        <dbReference type="Google" id="ProtNLM"/>
    </source>
</evidence>